<accession>A0ABP0C0T4</accession>
<dbReference type="Gene3D" id="1.20.58.90">
    <property type="match status" value="1"/>
</dbReference>
<evidence type="ECO:0000256" key="1">
    <source>
        <dbReference type="ARBA" id="ARBA00006806"/>
    </source>
</evidence>
<evidence type="ECO:0000256" key="3">
    <source>
        <dbReference type="RuleBase" id="RU364030"/>
    </source>
</evidence>
<proteinExistence type="inferred from homology"/>
<organism evidence="4 5">
    <name type="scientific">Sporothrix curviconia</name>
    <dbReference type="NCBI Taxonomy" id="1260050"/>
    <lineage>
        <taxon>Eukaryota</taxon>
        <taxon>Fungi</taxon>
        <taxon>Dikarya</taxon>
        <taxon>Ascomycota</taxon>
        <taxon>Pezizomycotina</taxon>
        <taxon>Sordariomycetes</taxon>
        <taxon>Sordariomycetidae</taxon>
        <taxon>Ophiostomatales</taxon>
        <taxon>Ophiostomataceae</taxon>
        <taxon>Sporothrix</taxon>
    </lineage>
</organism>
<dbReference type="Proteomes" id="UP001642405">
    <property type="component" value="Unassembled WGS sequence"/>
</dbReference>
<dbReference type="PANTHER" id="PTHR21500:SF0">
    <property type="entry name" value="TUBULIN-SPECIFIC CHAPERONE A"/>
    <property type="match status" value="1"/>
</dbReference>
<comment type="subunit">
    <text evidence="3">Supercomplex made of cofactors A to E. Cofactors A and D function by capturing and stabilizing tubulin in a quasi-native conformation. Cofactor E binds to the cofactor D-tubulin complex; interaction with cofactor C then causes the release of tubulin polypeptides that are committed to the native state.</text>
</comment>
<evidence type="ECO:0000313" key="4">
    <source>
        <dbReference type="EMBL" id="CAK7225559.1"/>
    </source>
</evidence>
<dbReference type="Pfam" id="PF02970">
    <property type="entry name" value="TBCA"/>
    <property type="match status" value="1"/>
</dbReference>
<dbReference type="PANTHER" id="PTHR21500">
    <property type="entry name" value="TUBULIN-SPECIFIC CHAPERONE A"/>
    <property type="match status" value="1"/>
</dbReference>
<reference evidence="4 5" key="1">
    <citation type="submission" date="2024-01" db="EMBL/GenBank/DDBJ databases">
        <authorList>
            <person name="Allen C."/>
            <person name="Tagirdzhanova G."/>
        </authorList>
    </citation>
    <scope>NUCLEOTIDE SEQUENCE [LARGE SCALE GENOMIC DNA]</scope>
</reference>
<comment type="similarity">
    <text evidence="1 3">Belongs to the TBCA family.</text>
</comment>
<keyword evidence="5" id="KW-1185">Reference proteome</keyword>
<gene>
    <name evidence="4" type="primary">RBL2</name>
    <name evidence="4" type="ORF">SCUCBS95973_005907</name>
</gene>
<protein>
    <recommendedName>
        <fullName evidence="3">Tubulin-specific chaperone A</fullName>
    </recommendedName>
</protein>
<dbReference type="EMBL" id="CAWUHB010000033">
    <property type="protein sequence ID" value="CAK7225559.1"/>
    <property type="molecule type" value="Genomic_DNA"/>
</dbReference>
<keyword evidence="3" id="KW-0493">Microtubule</keyword>
<keyword evidence="3" id="KW-0206">Cytoskeleton</keyword>
<evidence type="ECO:0000313" key="5">
    <source>
        <dbReference type="Proteomes" id="UP001642405"/>
    </source>
</evidence>
<evidence type="ECO:0000256" key="2">
    <source>
        <dbReference type="ARBA" id="ARBA00023186"/>
    </source>
</evidence>
<dbReference type="SUPFAM" id="SSF46988">
    <property type="entry name" value="Tubulin chaperone cofactor A"/>
    <property type="match status" value="1"/>
</dbReference>
<sequence>MPPPSDIAIATKAVERLVKEETFYRAELAKQQDRVRQLAAEIAAVEDPSTLDSNAEYVLKQESRAVDETKAVFAPLRQHTAEAVSTLEEQIAIREADQVDGAAGSDDELEKARAVLRTGQTAIAKEI</sequence>
<name>A0ABP0C0T4_9PEZI</name>
<keyword evidence="2 3" id="KW-0143">Chaperone</keyword>
<comment type="subcellular location">
    <subcellularLocation>
        <location evidence="3">Cytoplasm</location>
        <location evidence="3">Cytoskeleton</location>
    </subcellularLocation>
</comment>
<keyword evidence="3" id="KW-0963">Cytoplasm</keyword>
<dbReference type="InterPro" id="IPR036126">
    <property type="entry name" value="TBCA_sf"/>
</dbReference>
<comment type="caution">
    <text evidence="4">The sequence shown here is derived from an EMBL/GenBank/DDBJ whole genome shotgun (WGS) entry which is preliminary data.</text>
</comment>
<dbReference type="InterPro" id="IPR004226">
    <property type="entry name" value="TBCA"/>
</dbReference>